<keyword evidence="12 20" id="KW-1133">Transmembrane helix</keyword>
<organism evidence="21 22">
    <name type="scientific">Tepidibacter thalassicus DSM 15285</name>
    <dbReference type="NCBI Taxonomy" id="1123350"/>
    <lineage>
        <taxon>Bacteria</taxon>
        <taxon>Bacillati</taxon>
        <taxon>Bacillota</taxon>
        <taxon>Clostridia</taxon>
        <taxon>Peptostreptococcales</taxon>
        <taxon>Peptostreptococcaceae</taxon>
        <taxon>Tepidibacter</taxon>
    </lineage>
</organism>
<protein>
    <recommendedName>
        <fullName evidence="7 18">CDP-diacylglycerol--glycerol-3-phosphate 3-phosphatidyltransferase</fullName>
        <ecNumber evidence="6 18">2.7.8.5</ecNumber>
    </recommendedName>
</protein>
<dbReference type="NCBIfam" id="TIGR00560">
    <property type="entry name" value="pgsA"/>
    <property type="match status" value="1"/>
</dbReference>
<dbReference type="OrthoDB" id="9796672at2"/>
<keyword evidence="16" id="KW-1208">Phospholipid metabolism</keyword>
<feature type="transmembrane region" description="Helical" evidence="20">
    <location>
        <begin position="101"/>
        <end position="120"/>
    </location>
</feature>
<evidence type="ECO:0000256" key="10">
    <source>
        <dbReference type="ARBA" id="ARBA00022679"/>
    </source>
</evidence>
<dbReference type="GO" id="GO:0005886">
    <property type="term" value="C:plasma membrane"/>
    <property type="evidence" value="ECO:0007669"/>
    <property type="project" value="UniProtKB-SubCell"/>
</dbReference>
<evidence type="ECO:0000256" key="13">
    <source>
        <dbReference type="ARBA" id="ARBA00023098"/>
    </source>
</evidence>
<evidence type="ECO:0000256" key="5">
    <source>
        <dbReference type="ARBA" id="ARBA00010441"/>
    </source>
</evidence>
<dbReference type="Pfam" id="PF01066">
    <property type="entry name" value="CDP-OH_P_transf"/>
    <property type="match status" value="1"/>
</dbReference>
<evidence type="ECO:0000256" key="17">
    <source>
        <dbReference type="ARBA" id="ARBA00048586"/>
    </source>
</evidence>
<evidence type="ECO:0000256" key="4">
    <source>
        <dbReference type="ARBA" id="ARBA00005189"/>
    </source>
</evidence>
<keyword evidence="11 20" id="KW-0812">Transmembrane</keyword>
<evidence type="ECO:0000256" key="9">
    <source>
        <dbReference type="ARBA" id="ARBA00022516"/>
    </source>
</evidence>
<comment type="pathway">
    <text evidence="3">Phospholipid metabolism; phosphatidylglycerol biosynthesis; phosphatidylglycerol from CDP-diacylglycerol: step 1/2.</text>
</comment>
<evidence type="ECO:0000256" key="18">
    <source>
        <dbReference type="NCBIfam" id="TIGR00560"/>
    </source>
</evidence>
<evidence type="ECO:0000256" key="11">
    <source>
        <dbReference type="ARBA" id="ARBA00022692"/>
    </source>
</evidence>
<evidence type="ECO:0000256" key="7">
    <source>
        <dbReference type="ARBA" id="ARBA00014944"/>
    </source>
</evidence>
<evidence type="ECO:0000313" key="22">
    <source>
        <dbReference type="Proteomes" id="UP000242520"/>
    </source>
</evidence>
<dbReference type="FunFam" id="1.20.120.1760:FF:000004">
    <property type="entry name" value="CDP-diacylglycerol--glycerol-3-phosphate 3-phosphatidyltransferase"/>
    <property type="match status" value="1"/>
</dbReference>
<comment type="similarity">
    <text evidence="5 19">Belongs to the CDP-alcohol phosphatidyltransferase class-I family.</text>
</comment>
<gene>
    <name evidence="21" type="ORF">SAMN02744040_00263</name>
</gene>
<dbReference type="InterPro" id="IPR050324">
    <property type="entry name" value="CDP-alcohol_PTase-I"/>
</dbReference>
<keyword evidence="14 20" id="KW-0472">Membrane</keyword>
<comment type="function">
    <text evidence="1">This protein catalyzes the committed step to the synthesis of the acidic phospholipids.</text>
</comment>
<sequence length="172" mass="19321">MNLPNKLTIFRIILVPVFVVVMLSNLKNSLFISAGIFALASITDFLDGYIARKYNLISDFGKFMDPLADKILVASALITMVELNLIPSWMVIIIISREFAVSILRAIASSNGIVIAASKWGKAKTISQIFAIMMILLKIPYSNIVLWIAVFLTIFSGYDYIYLNRNLFKNMD</sequence>
<evidence type="ECO:0000256" key="20">
    <source>
        <dbReference type="SAM" id="Phobius"/>
    </source>
</evidence>
<dbReference type="RefSeq" id="WP_072723062.1">
    <property type="nucleotide sequence ID" value="NZ_FQXH01000005.1"/>
</dbReference>
<keyword evidence="13" id="KW-0443">Lipid metabolism</keyword>
<evidence type="ECO:0000256" key="6">
    <source>
        <dbReference type="ARBA" id="ARBA00013170"/>
    </source>
</evidence>
<feature type="transmembrane region" description="Helical" evidence="20">
    <location>
        <begin position="141"/>
        <end position="163"/>
    </location>
</feature>
<proteinExistence type="inferred from homology"/>
<evidence type="ECO:0000256" key="12">
    <source>
        <dbReference type="ARBA" id="ARBA00022989"/>
    </source>
</evidence>
<dbReference type="EMBL" id="FQXH01000005">
    <property type="protein sequence ID" value="SHG93989.1"/>
    <property type="molecule type" value="Genomic_DNA"/>
</dbReference>
<keyword evidence="10 19" id="KW-0808">Transferase</keyword>
<keyword evidence="15" id="KW-0594">Phospholipid biosynthesis</keyword>
<dbReference type="EC" id="2.7.8.5" evidence="6 18"/>
<comment type="pathway">
    <text evidence="4">Lipid metabolism.</text>
</comment>
<dbReference type="Gene3D" id="1.20.120.1760">
    <property type="match status" value="1"/>
</dbReference>
<dbReference type="GO" id="GO:0006655">
    <property type="term" value="P:phosphatidylglycerol biosynthetic process"/>
    <property type="evidence" value="ECO:0007669"/>
    <property type="project" value="UniProtKB-UniPathway"/>
</dbReference>
<reference evidence="22" key="1">
    <citation type="submission" date="2016-11" db="EMBL/GenBank/DDBJ databases">
        <authorList>
            <person name="Varghese N."/>
            <person name="Submissions S."/>
        </authorList>
    </citation>
    <scope>NUCLEOTIDE SEQUENCE [LARGE SCALE GENOMIC DNA]</scope>
    <source>
        <strain evidence="22">DSM 15285</strain>
    </source>
</reference>
<evidence type="ECO:0000256" key="8">
    <source>
        <dbReference type="ARBA" id="ARBA00022475"/>
    </source>
</evidence>
<dbReference type="PIRSF" id="PIRSF000847">
    <property type="entry name" value="Phos_ph_gly_syn"/>
    <property type="match status" value="1"/>
</dbReference>
<evidence type="ECO:0000256" key="16">
    <source>
        <dbReference type="ARBA" id="ARBA00023264"/>
    </source>
</evidence>
<evidence type="ECO:0000256" key="1">
    <source>
        <dbReference type="ARBA" id="ARBA00003973"/>
    </source>
</evidence>
<feature type="transmembrane region" description="Helical" evidence="20">
    <location>
        <begin position="71"/>
        <end position="95"/>
    </location>
</feature>
<comment type="subcellular location">
    <subcellularLocation>
        <location evidence="2">Cell membrane</location>
        <topology evidence="2">Multi-pass membrane protein</topology>
    </subcellularLocation>
</comment>
<dbReference type="InterPro" id="IPR048254">
    <property type="entry name" value="CDP_ALCOHOL_P_TRANSF_CS"/>
</dbReference>
<dbReference type="InterPro" id="IPR004570">
    <property type="entry name" value="Phosphatidylglycerol_P_synth"/>
</dbReference>
<keyword evidence="9" id="KW-0444">Lipid biosynthesis</keyword>
<dbReference type="AlphaFoldDB" id="A0A1M5NXS3"/>
<keyword evidence="8" id="KW-1003">Cell membrane</keyword>
<dbReference type="PANTHER" id="PTHR14269:SF62">
    <property type="entry name" value="CDP-DIACYLGLYCEROL--GLYCEROL-3-PHOSPHATE 3-PHOSPHATIDYLTRANSFERASE 1, CHLOROPLASTIC"/>
    <property type="match status" value="1"/>
</dbReference>
<evidence type="ECO:0000256" key="3">
    <source>
        <dbReference type="ARBA" id="ARBA00005042"/>
    </source>
</evidence>
<keyword evidence="22" id="KW-1185">Reference proteome</keyword>
<evidence type="ECO:0000256" key="14">
    <source>
        <dbReference type="ARBA" id="ARBA00023136"/>
    </source>
</evidence>
<evidence type="ECO:0000256" key="2">
    <source>
        <dbReference type="ARBA" id="ARBA00004651"/>
    </source>
</evidence>
<evidence type="ECO:0000256" key="19">
    <source>
        <dbReference type="RuleBase" id="RU003750"/>
    </source>
</evidence>
<feature type="transmembrane region" description="Helical" evidence="20">
    <location>
        <begin position="30"/>
        <end position="50"/>
    </location>
</feature>
<feature type="transmembrane region" description="Helical" evidence="20">
    <location>
        <begin position="7"/>
        <end position="24"/>
    </location>
</feature>
<name>A0A1M5NXS3_9FIRM</name>
<dbReference type="GO" id="GO:0008444">
    <property type="term" value="F:CDP-diacylglycerol-glycerol-3-phosphate 3-phosphatidyltransferase activity"/>
    <property type="evidence" value="ECO:0007669"/>
    <property type="project" value="UniProtKB-UniRule"/>
</dbReference>
<dbReference type="PROSITE" id="PS00379">
    <property type="entry name" value="CDP_ALCOHOL_P_TRANSF"/>
    <property type="match status" value="1"/>
</dbReference>
<dbReference type="Proteomes" id="UP000242520">
    <property type="component" value="Unassembled WGS sequence"/>
</dbReference>
<evidence type="ECO:0000313" key="21">
    <source>
        <dbReference type="EMBL" id="SHG93989.1"/>
    </source>
</evidence>
<dbReference type="InterPro" id="IPR043130">
    <property type="entry name" value="CDP-OH_PTrfase_TM_dom"/>
</dbReference>
<dbReference type="UniPathway" id="UPA00084">
    <property type="reaction ID" value="UER00503"/>
</dbReference>
<accession>A0A1M5NXS3</accession>
<dbReference type="PANTHER" id="PTHR14269">
    <property type="entry name" value="CDP-DIACYLGLYCEROL--GLYCEROL-3-PHOSPHATE 3-PHOSPHATIDYLTRANSFERASE-RELATED"/>
    <property type="match status" value="1"/>
</dbReference>
<evidence type="ECO:0000256" key="15">
    <source>
        <dbReference type="ARBA" id="ARBA00023209"/>
    </source>
</evidence>
<comment type="catalytic activity">
    <reaction evidence="17">
        <text>a CDP-1,2-diacyl-sn-glycerol + sn-glycerol 3-phosphate = a 1,2-diacyl-sn-glycero-3-phospho-(1'-sn-glycero-3'-phosphate) + CMP + H(+)</text>
        <dbReference type="Rhea" id="RHEA:12593"/>
        <dbReference type="ChEBI" id="CHEBI:15378"/>
        <dbReference type="ChEBI" id="CHEBI:57597"/>
        <dbReference type="ChEBI" id="CHEBI:58332"/>
        <dbReference type="ChEBI" id="CHEBI:60110"/>
        <dbReference type="ChEBI" id="CHEBI:60377"/>
        <dbReference type="EC" id="2.7.8.5"/>
    </reaction>
</comment>
<dbReference type="STRING" id="1123350.SAMN02744040_00263"/>
<dbReference type="InterPro" id="IPR000462">
    <property type="entry name" value="CDP-OH_P_trans"/>
</dbReference>